<comment type="caution">
    <text evidence="1">The sequence shown here is derived from an EMBL/GenBank/DDBJ whole genome shotgun (WGS) entry which is preliminary data.</text>
</comment>
<name>A0A4Q9LZZ8_9MICR</name>
<dbReference type="EMBL" id="PITK01000408">
    <property type="protein sequence ID" value="TBU13511.1"/>
    <property type="molecule type" value="Genomic_DNA"/>
</dbReference>
<proteinExistence type="predicted"/>
<dbReference type="AlphaFoldDB" id="A0A4Q9LZZ8"/>
<reference evidence="1 2" key="1">
    <citation type="submission" date="2017-12" db="EMBL/GenBank/DDBJ databases">
        <authorList>
            <person name="Pombert J.-F."/>
            <person name="Haag K.L."/>
            <person name="Ebert D."/>
        </authorList>
    </citation>
    <scope>NUCLEOTIDE SEQUENCE [LARGE SCALE GENOMIC DNA]</scope>
    <source>
        <strain evidence="1">IL-G-3</strain>
    </source>
</reference>
<protein>
    <submittedName>
        <fullName evidence="1">Uncharacterized protein</fullName>
    </submittedName>
</protein>
<evidence type="ECO:0000313" key="2">
    <source>
        <dbReference type="Proteomes" id="UP000292282"/>
    </source>
</evidence>
<gene>
    <name evidence="1" type="ORF">CWI38_0408p0020</name>
</gene>
<dbReference type="VEuPathDB" id="MicrosporidiaDB:CWI38_0408p0020"/>
<organism evidence="1 2">
    <name type="scientific">Hamiltosporidium tvaerminnensis</name>
    <dbReference type="NCBI Taxonomy" id="1176355"/>
    <lineage>
        <taxon>Eukaryota</taxon>
        <taxon>Fungi</taxon>
        <taxon>Fungi incertae sedis</taxon>
        <taxon>Microsporidia</taxon>
        <taxon>Dubosqiidae</taxon>
        <taxon>Hamiltosporidium</taxon>
    </lineage>
</organism>
<sequence length="176" mass="21095">MWFIKESLSDRTLVTVYTPSMNQQTRRFRIMDCAYDKDLDMRTDLENKENWDEIAKENNTKAIRKNMNENALKEECLNQYFLKIHKRIQEKRLQDTFITLISDENDHMSLKNLLNNWNKKPKKQVEHHLEEDNLVLKQLPPPKSNIYTKTGNRLNTESGINTYTCFVDLEKLFYSD</sequence>
<evidence type="ECO:0000313" key="1">
    <source>
        <dbReference type="EMBL" id="TBU13511.1"/>
    </source>
</evidence>
<accession>A0A4Q9LZZ8</accession>
<keyword evidence="2" id="KW-1185">Reference proteome</keyword>
<dbReference type="Proteomes" id="UP000292282">
    <property type="component" value="Unassembled WGS sequence"/>
</dbReference>